<comment type="caution">
    <text evidence="1">The sequence shown here is derived from an EMBL/GenBank/DDBJ whole genome shotgun (WGS) entry which is preliminary data.</text>
</comment>
<dbReference type="GeneID" id="90530900"/>
<evidence type="ECO:0000313" key="2">
    <source>
        <dbReference type="Proteomes" id="UP001524473"/>
    </source>
</evidence>
<gene>
    <name evidence="1" type="ORF">NE695_17560</name>
</gene>
<evidence type="ECO:0000313" key="1">
    <source>
        <dbReference type="EMBL" id="MCQ4841721.1"/>
    </source>
</evidence>
<organism evidence="1 2">
    <name type="scientific">Neglectibacter timonensis</name>
    <dbReference type="NCBI Taxonomy" id="1776382"/>
    <lineage>
        <taxon>Bacteria</taxon>
        <taxon>Bacillati</taxon>
        <taxon>Bacillota</taxon>
        <taxon>Clostridia</taxon>
        <taxon>Eubacteriales</taxon>
        <taxon>Oscillospiraceae</taxon>
        <taxon>Neglectibacter</taxon>
    </lineage>
</organism>
<dbReference type="RefSeq" id="WP_147578458.1">
    <property type="nucleotide sequence ID" value="NZ_CABKVV010000004.1"/>
</dbReference>
<protein>
    <recommendedName>
        <fullName evidence="3">Immunity protein 63 domain-containing protein</fullName>
    </recommendedName>
</protein>
<dbReference type="Proteomes" id="UP001524473">
    <property type="component" value="Unassembled WGS sequence"/>
</dbReference>
<name>A0ABT1S471_9FIRM</name>
<sequence>MVMSKDAKNKIEKEALFLEKLGYVKTDDEYSVHYTLNNISIQVDFLRNSEESDVFIRYLDTNQVFSVGWIALVRNNLKGEKGRTENAIELVRYVKRYYSLITNLRYCMDSNMLIDEYVRQHHFQFEKSVAEFLEKA</sequence>
<keyword evidence="2" id="KW-1185">Reference proteome</keyword>
<reference evidence="1 2" key="1">
    <citation type="submission" date="2022-06" db="EMBL/GenBank/DDBJ databases">
        <title>Isolation of gut microbiota from human fecal samples.</title>
        <authorList>
            <person name="Pamer E.G."/>
            <person name="Barat B."/>
            <person name="Waligurski E."/>
            <person name="Medina S."/>
            <person name="Paddock L."/>
            <person name="Mostad J."/>
        </authorList>
    </citation>
    <scope>NUCLEOTIDE SEQUENCE [LARGE SCALE GENOMIC DNA]</scope>
    <source>
        <strain evidence="1 2">DFI.9.73</strain>
    </source>
</reference>
<evidence type="ECO:0008006" key="3">
    <source>
        <dbReference type="Google" id="ProtNLM"/>
    </source>
</evidence>
<dbReference type="EMBL" id="JANFZH010000068">
    <property type="protein sequence ID" value="MCQ4841721.1"/>
    <property type="molecule type" value="Genomic_DNA"/>
</dbReference>
<proteinExistence type="predicted"/>
<accession>A0ABT1S471</accession>